<sequence length="146" mass="16200">MIEIETFLKGADGGFVPVEDCRTPPPDPDYIEGAVRLSFDGLEIIGVDEWDYVDQLWCYVAEMVKEVQSSGYAETYFPDQPIRLSFRATGSRVEVAAEVGKELKTANVSAVDFLTAIKSAGMSFFRKMSELLPANSYVKARQDLSV</sequence>
<evidence type="ECO:0000313" key="2">
    <source>
        <dbReference type="Proteomes" id="UP000318380"/>
    </source>
</evidence>
<accession>A0A561BSI0</accession>
<reference evidence="1 2" key="1">
    <citation type="submission" date="2019-06" db="EMBL/GenBank/DDBJ databases">
        <title>Sequencing the genomes of 1000 actinobacteria strains.</title>
        <authorList>
            <person name="Klenk H.-P."/>
        </authorList>
    </citation>
    <scope>NUCLEOTIDE SEQUENCE [LARGE SCALE GENOMIC DNA]</scope>
    <source>
        <strain evidence="1 2">DSM 24683</strain>
    </source>
</reference>
<dbReference type="OrthoDB" id="2088102at2"/>
<dbReference type="AlphaFoldDB" id="A0A561BSI0"/>
<proteinExistence type="predicted"/>
<dbReference type="Proteomes" id="UP000318380">
    <property type="component" value="Unassembled WGS sequence"/>
</dbReference>
<keyword evidence="2" id="KW-1185">Reference proteome</keyword>
<name>A0A561BSI0_9ACTN</name>
<comment type="caution">
    <text evidence="1">The sequence shown here is derived from an EMBL/GenBank/DDBJ whole genome shotgun (WGS) entry which is preliminary data.</text>
</comment>
<evidence type="ECO:0000313" key="1">
    <source>
        <dbReference type="EMBL" id="TWD81835.1"/>
    </source>
</evidence>
<dbReference type="RefSeq" id="WP_145807011.1">
    <property type="nucleotide sequence ID" value="NZ_VIVK01000001.1"/>
</dbReference>
<protein>
    <submittedName>
        <fullName evidence="1">Uncharacterized protein</fullName>
    </submittedName>
</protein>
<dbReference type="EMBL" id="VIVK01000001">
    <property type="protein sequence ID" value="TWD81835.1"/>
    <property type="molecule type" value="Genomic_DNA"/>
</dbReference>
<gene>
    <name evidence="1" type="ORF">FB561_2959</name>
</gene>
<organism evidence="1 2">
    <name type="scientific">Kribbella amoyensis</name>
    <dbReference type="NCBI Taxonomy" id="996641"/>
    <lineage>
        <taxon>Bacteria</taxon>
        <taxon>Bacillati</taxon>
        <taxon>Actinomycetota</taxon>
        <taxon>Actinomycetes</taxon>
        <taxon>Propionibacteriales</taxon>
        <taxon>Kribbellaceae</taxon>
        <taxon>Kribbella</taxon>
    </lineage>
</organism>